<feature type="transmembrane region" description="Helical" evidence="2">
    <location>
        <begin position="960"/>
        <end position="980"/>
    </location>
</feature>
<dbReference type="Proteomes" id="UP000481033">
    <property type="component" value="Unassembled WGS sequence"/>
</dbReference>
<feature type="transmembrane region" description="Helical" evidence="2">
    <location>
        <begin position="986"/>
        <end position="1011"/>
    </location>
</feature>
<evidence type="ECO:0000313" key="4">
    <source>
        <dbReference type="Proteomes" id="UP000481033"/>
    </source>
</evidence>
<dbReference type="GO" id="GO:0005886">
    <property type="term" value="C:plasma membrane"/>
    <property type="evidence" value="ECO:0007669"/>
    <property type="project" value="TreeGrafter"/>
</dbReference>
<feature type="transmembrane region" description="Helical" evidence="2">
    <location>
        <begin position="569"/>
        <end position="593"/>
    </location>
</feature>
<evidence type="ECO:0000256" key="2">
    <source>
        <dbReference type="SAM" id="Phobius"/>
    </source>
</evidence>
<evidence type="ECO:0000313" key="3">
    <source>
        <dbReference type="EMBL" id="NEZ60999.1"/>
    </source>
</evidence>
<keyword evidence="2" id="KW-0812">Transmembrane</keyword>
<dbReference type="Gene3D" id="3.30.70.1320">
    <property type="entry name" value="Multidrug efflux transporter AcrB pore domain like"/>
    <property type="match status" value="1"/>
</dbReference>
<keyword evidence="2" id="KW-1133">Transmembrane helix</keyword>
<proteinExistence type="predicted"/>
<dbReference type="SUPFAM" id="SSF82693">
    <property type="entry name" value="Multidrug efflux transporter AcrB pore domain, PN1, PN2, PC1 and PC2 subdomains"/>
    <property type="match status" value="2"/>
</dbReference>
<organism evidence="3 4">
    <name type="scientific">Adonisia turfae CCMR0081</name>
    <dbReference type="NCBI Taxonomy" id="2292702"/>
    <lineage>
        <taxon>Bacteria</taxon>
        <taxon>Bacillati</taxon>
        <taxon>Cyanobacteriota</taxon>
        <taxon>Adonisia</taxon>
        <taxon>Adonisia turfae</taxon>
    </lineage>
</organism>
<dbReference type="Gene3D" id="3.30.70.1440">
    <property type="entry name" value="Multidrug efflux transporter AcrB pore domain"/>
    <property type="match status" value="1"/>
</dbReference>
<reference evidence="3 4" key="1">
    <citation type="journal article" date="2020" name="Microb. Ecol.">
        <title>Ecogenomics of the Marine Benthic Filamentous Cyanobacterium Adonisia.</title>
        <authorList>
            <person name="Walter J.M."/>
            <person name="Coutinho F.H."/>
            <person name="Leomil L."/>
            <person name="Hargreaves P.I."/>
            <person name="Campeao M.E."/>
            <person name="Vieira V.V."/>
            <person name="Silva B.S."/>
            <person name="Fistarol G.O."/>
            <person name="Salomon P.S."/>
            <person name="Sawabe T."/>
            <person name="Mino S."/>
            <person name="Hosokawa M."/>
            <person name="Miyashita H."/>
            <person name="Maruyama F."/>
            <person name="van Verk M.C."/>
            <person name="Dutilh B.E."/>
            <person name="Thompson C.C."/>
            <person name="Thompson F.L."/>
        </authorList>
    </citation>
    <scope>NUCLEOTIDE SEQUENCE [LARGE SCALE GENOMIC DNA]</scope>
    <source>
        <strain evidence="3 4">CCMR0081</strain>
    </source>
</reference>
<dbReference type="GO" id="GO:0042910">
    <property type="term" value="F:xenobiotic transmembrane transporter activity"/>
    <property type="evidence" value="ECO:0007669"/>
    <property type="project" value="TreeGrafter"/>
</dbReference>
<feature type="transmembrane region" description="Helical" evidence="2">
    <location>
        <begin position="1056"/>
        <end position="1078"/>
    </location>
</feature>
<dbReference type="PANTHER" id="PTHR32063">
    <property type="match status" value="1"/>
</dbReference>
<dbReference type="InterPro" id="IPR001036">
    <property type="entry name" value="Acrflvin-R"/>
</dbReference>
<gene>
    <name evidence="3" type="ORF">DXZ20_36270</name>
</gene>
<dbReference type="AlphaFoldDB" id="A0A6M0RXS6"/>
<protein>
    <submittedName>
        <fullName evidence="3">Efflux RND transporter permease subunit</fullName>
    </submittedName>
</protein>
<dbReference type="Gene3D" id="3.30.2090.10">
    <property type="entry name" value="Multidrug efflux transporter AcrB TolC docking domain, DN and DC subdomains"/>
    <property type="match status" value="2"/>
</dbReference>
<dbReference type="InterPro" id="IPR027463">
    <property type="entry name" value="AcrB_DN_DC_subdom"/>
</dbReference>
<feature type="transmembrane region" description="Helical" evidence="2">
    <location>
        <begin position="934"/>
        <end position="953"/>
    </location>
</feature>
<dbReference type="Gene3D" id="3.30.70.1430">
    <property type="entry name" value="Multidrug efflux transporter AcrB pore domain"/>
    <property type="match status" value="2"/>
</dbReference>
<dbReference type="Pfam" id="PF00873">
    <property type="entry name" value="ACR_tran"/>
    <property type="match status" value="1"/>
</dbReference>
<sequence>MNPQELSNIPSDSVTSVASDHRGEKPSVPAWMTFFFTRQIFAILLCFMLMMGGLMGYFSMVKEGDPDIKIARALITTVWPGTDAETIENQVTDKIEEEIKSLQGLDDFTSATFNSFSIINVAFKAESPVAESIQQLRGKLDDSEPELPLEATGREKPEFEQLSQQDAPVLSLALTGENLDITILSQVAEDLQERLESVKNVREVDLSGRREDVIHVQMLPSRLTTLGISATQVGSAIEGSNIDTSWDLVRDDKIGAQVRLYGRFRTLEDLSSLPVARLNDNRVVRLAEVADVYQGLERETNRADVSWQGAEFSPTIVLDVVKVAGSDTTQVVNGALAAMESAREDPELWPHGMDYRVLNSDADKIQTELNDLGSNVFQASLCVFAILFVALTWREALIAGLAIPLTFAGAIFFLWMMGYTLNTMVMIGMILALGLLVDVFILMLEGMHNGLYIEGLTFSQAAIKTVKTYAAPAFSGQLTTILAMAPLMAIAGTMGKFVRLIPISAITCLVLSYVIALLVVVPLSKFLLDNVQGKGDAKTFVDRLTEEVSKKFTQWSLKVTVPNRRVARLWTASTIALFVLAMVLFTGLPSALFPDAEARKLSINVELPPATTLTRSQEVADRMGEFVRNYSDPNGEKVFESVVKLVGQRSNLVASSEIKPTNADYFVGLSTMFVERPQRDRDSFEYARDLRREINNTILRDYPGAILAVQYERTGGGEDPIQVELYGKDLQTLREISGQVQQALREIPGTMDVRDDLGNLREDYKFVPKREALDFYGISQEDLGIQGRYLMIDNEVGDFSVGSGEEDLEIRLSTRWPSQNGEVGGPARLDEFATMRFITPEGEALPANALLEPVQGAVPLSITHRDTQRSVTVLAKVIPGQGYYDSQILAELVPYLEAMQYDSTDPKNPDRWPRGYTYKFGGDADTSSETFGSAGQMLVVAIFLVFAVLVLQFGSYTQPVIIILTIPFALIGTIFGYVVLNLPFSFPTAIGIISLTGIVVNNAIVMVDTMNERRREGWDVRHAAALGASDRLRPIVTTSITTVIGLIPLALSDAKWFPLCMAIIFGLMSATLIALLVVPGLYLQLTPRTPTESGA</sequence>
<dbReference type="EMBL" id="QXHD01000004">
    <property type="protein sequence ID" value="NEZ60999.1"/>
    <property type="molecule type" value="Genomic_DNA"/>
</dbReference>
<feature type="compositionally biased region" description="Polar residues" evidence="1">
    <location>
        <begin position="1"/>
        <end position="18"/>
    </location>
</feature>
<name>A0A6M0RXS6_9CYAN</name>
<feature type="transmembrane region" description="Helical" evidence="2">
    <location>
        <begin position="497"/>
        <end position="521"/>
    </location>
</feature>
<dbReference type="PANTHER" id="PTHR32063:SF24">
    <property type="entry name" value="CATION EFFLUX SYSTEM (ACRB_ACRD_ACRF FAMILY)"/>
    <property type="match status" value="1"/>
</dbReference>
<feature type="transmembrane region" description="Helical" evidence="2">
    <location>
        <begin position="424"/>
        <end position="444"/>
    </location>
</feature>
<accession>A0A6M0RXS6</accession>
<feature type="region of interest" description="Disordered" evidence="1">
    <location>
        <begin position="1"/>
        <end position="21"/>
    </location>
</feature>
<feature type="transmembrane region" description="Helical" evidence="2">
    <location>
        <begin position="1032"/>
        <end position="1050"/>
    </location>
</feature>
<feature type="transmembrane region" description="Helical" evidence="2">
    <location>
        <begin position="40"/>
        <end position="60"/>
    </location>
</feature>
<comment type="caution">
    <text evidence="3">The sequence shown here is derived from an EMBL/GenBank/DDBJ whole genome shotgun (WGS) entry which is preliminary data.</text>
</comment>
<feature type="transmembrane region" description="Helical" evidence="2">
    <location>
        <begin position="398"/>
        <end position="418"/>
    </location>
</feature>
<dbReference type="PRINTS" id="PR00702">
    <property type="entry name" value="ACRIFLAVINRP"/>
</dbReference>
<keyword evidence="2" id="KW-0472">Membrane</keyword>
<dbReference type="Gene3D" id="1.20.1640.10">
    <property type="entry name" value="Multidrug efflux transporter AcrB transmembrane domain"/>
    <property type="match status" value="2"/>
</dbReference>
<feature type="transmembrane region" description="Helical" evidence="2">
    <location>
        <begin position="469"/>
        <end position="491"/>
    </location>
</feature>
<dbReference type="SUPFAM" id="SSF82714">
    <property type="entry name" value="Multidrug efflux transporter AcrB TolC docking domain, DN and DC subdomains"/>
    <property type="match status" value="1"/>
</dbReference>
<keyword evidence="4" id="KW-1185">Reference proteome</keyword>
<dbReference type="SUPFAM" id="SSF82866">
    <property type="entry name" value="Multidrug efflux transporter AcrB transmembrane domain"/>
    <property type="match status" value="2"/>
</dbReference>
<evidence type="ECO:0000256" key="1">
    <source>
        <dbReference type="SAM" id="MobiDB-lite"/>
    </source>
</evidence>